<dbReference type="PANTHER" id="PTHR10515:SF0">
    <property type="entry name" value="THYMIDINE PHOSPHORYLASE"/>
    <property type="match status" value="1"/>
</dbReference>
<dbReference type="Pfam" id="PF07831">
    <property type="entry name" value="PYNP_C"/>
    <property type="match status" value="1"/>
</dbReference>
<dbReference type="EMBL" id="BART01027921">
    <property type="protein sequence ID" value="GAG98916.1"/>
    <property type="molecule type" value="Genomic_DNA"/>
</dbReference>
<keyword evidence="2" id="KW-0808">Transferase</keyword>
<dbReference type="InterPro" id="IPR000312">
    <property type="entry name" value="Glycosyl_Trfase_fam3"/>
</dbReference>
<dbReference type="SUPFAM" id="SSF52418">
    <property type="entry name" value="Nucleoside phosphorylase/phosphoribosyltransferase catalytic domain"/>
    <property type="match status" value="1"/>
</dbReference>
<dbReference type="PANTHER" id="PTHR10515">
    <property type="entry name" value="THYMIDINE PHOSPHORYLASE"/>
    <property type="match status" value="1"/>
</dbReference>
<dbReference type="GO" id="GO:0006206">
    <property type="term" value="P:pyrimidine nucleobase metabolic process"/>
    <property type="evidence" value="ECO:0007669"/>
    <property type="project" value="InterPro"/>
</dbReference>
<protein>
    <recommendedName>
        <fullName evidence="3">Pyrimidine nucleoside phosphorylase C-terminal domain-containing protein</fullName>
    </recommendedName>
</protein>
<dbReference type="InterPro" id="IPR013102">
    <property type="entry name" value="PYNP_C"/>
</dbReference>
<keyword evidence="1" id="KW-0328">Glycosyltransferase</keyword>
<dbReference type="AlphaFoldDB" id="X1DR72"/>
<feature type="domain" description="Pyrimidine nucleoside phosphorylase C-terminal" evidence="3">
    <location>
        <begin position="158"/>
        <end position="232"/>
    </location>
</feature>
<reference evidence="4" key="1">
    <citation type="journal article" date="2014" name="Front. Microbiol.">
        <title>High frequency of phylogenetically diverse reductive dehalogenase-homologous genes in deep subseafloor sedimentary metagenomes.</title>
        <authorList>
            <person name="Kawai M."/>
            <person name="Futagami T."/>
            <person name="Toyoda A."/>
            <person name="Takaki Y."/>
            <person name="Nishi S."/>
            <person name="Hori S."/>
            <person name="Arai W."/>
            <person name="Tsubouchi T."/>
            <person name="Morono Y."/>
            <person name="Uchiyama I."/>
            <person name="Ito T."/>
            <person name="Fujiyama A."/>
            <person name="Inagaki F."/>
            <person name="Takami H."/>
        </authorList>
    </citation>
    <scope>NUCLEOTIDE SEQUENCE</scope>
    <source>
        <strain evidence="4">Expedition CK06-06</strain>
    </source>
</reference>
<dbReference type="Gene3D" id="3.90.1170.30">
    <property type="entry name" value="Pyrimidine nucleoside phosphorylase-like, C-terminal domain"/>
    <property type="match status" value="1"/>
</dbReference>
<dbReference type="InterPro" id="IPR035902">
    <property type="entry name" value="Nuc_phospho_transferase"/>
</dbReference>
<dbReference type="GO" id="GO:0005829">
    <property type="term" value="C:cytosol"/>
    <property type="evidence" value="ECO:0007669"/>
    <property type="project" value="TreeGrafter"/>
</dbReference>
<dbReference type="GO" id="GO:0004645">
    <property type="term" value="F:1,4-alpha-oligoglucan phosphorylase activity"/>
    <property type="evidence" value="ECO:0007669"/>
    <property type="project" value="InterPro"/>
</dbReference>
<evidence type="ECO:0000259" key="3">
    <source>
        <dbReference type="SMART" id="SM00941"/>
    </source>
</evidence>
<dbReference type="Pfam" id="PF00591">
    <property type="entry name" value="Glycos_transf_3"/>
    <property type="match status" value="1"/>
</dbReference>
<accession>X1DR72</accession>
<dbReference type="GO" id="GO:0006213">
    <property type="term" value="P:pyrimidine nucleoside metabolic process"/>
    <property type="evidence" value="ECO:0007669"/>
    <property type="project" value="InterPro"/>
</dbReference>
<dbReference type="Gene3D" id="3.40.1030.10">
    <property type="entry name" value="Nucleoside phosphorylase/phosphoribosyltransferase catalytic domain"/>
    <property type="match status" value="1"/>
</dbReference>
<dbReference type="GO" id="GO:0009032">
    <property type="term" value="F:thymidine phosphorylase activity"/>
    <property type="evidence" value="ECO:0007669"/>
    <property type="project" value="TreeGrafter"/>
</dbReference>
<feature type="non-terminal residue" evidence="4">
    <location>
        <position position="1"/>
    </location>
</feature>
<gene>
    <name evidence="4" type="ORF">S01H4_49368</name>
</gene>
<name>X1DR72_9ZZZZ</name>
<dbReference type="SMART" id="SM00941">
    <property type="entry name" value="PYNP_C"/>
    <property type="match status" value="1"/>
</dbReference>
<organism evidence="4">
    <name type="scientific">marine sediment metagenome</name>
    <dbReference type="NCBI Taxonomy" id="412755"/>
    <lineage>
        <taxon>unclassified sequences</taxon>
        <taxon>metagenomes</taxon>
        <taxon>ecological metagenomes</taxon>
    </lineage>
</organism>
<comment type="caution">
    <text evidence="4">The sequence shown here is derived from an EMBL/GenBank/DDBJ whole genome shotgun (WGS) entry which is preliminary data.</text>
</comment>
<dbReference type="SUPFAM" id="SSF54680">
    <property type="entry name" value="Pyrimidine nucleoside phosphorylase C-terminal domain"/>
    <property type="match status" value="1"/>
</dbReference>
<dbReference type="InterPro" id="IPR000053">
    <property type="entry name" value="Thymidine/pyrmidine_PPase"/>
</dbReference>
<sequence length="252" mass="27315">KIAGGADAIVLDVKVGSGAFVEDEEKVEKLAKIMVNIGKGFGKKTRAIITDMSQPLGNAIGNSLEVEEAIKILKGNGSQDLREVCVNIAANMLLLGQKVKDLEEGIEITEEILTSGRGLDKFKQFISHQRGNSNIVEDISLLTKARYKDELLAKYNGFISKIDCKQIGIASIILGAGREKKEDIIDPSVGIVTEKRLGDNVKIKDKICTIYGNDFSKIEEAKKILEKSVEISCKVIPFTEADAAVGCPPPLK</sequence>
<proteinExistence type="predicted"/>
<evidence type="ECO:0000313" key="4">
    <source>
        <dbReference type="EMBL" id="GAG98916.1"/>
    </source>
</evidence>
<evidence type="ECO:0000256" key="1">
    <source>
        <dbReference type="ARBA" id="ARBA00022676"/>
    </source>
</evidence>
<dbReference type="InterPro" id="IPR036566">
    <property type="entry name" value="PYNP-like_C_sf"/>
</dbReference>
<evidence type="ECO:0000256" key="2">
    <source>
        <dbReference type="ARBA" id="ARBA00022679"/>
    </source>
</evidence>